<evidence type="ECO:0000313" key="1">
    <source>
        <dbReference type="EMBL" id="KAJ1087643.1"/>
    </source>
</evidence>
<gene>
    <name evidence="1" type="ORF">NDU88_000810</name>
</gene>
<dbReference type="AlphaFoldDB" id="A0AAV7LFT2"/>
<reference evidence="1" key="1">
    <citation type="journal article" date="2022" name="bioRxiv">
        <title>Sequencing and chromosome-scale assembly of the giantPleurodeles waltlgenome.</title>
        <authorList>
            <person name="Brown T."/>
            <person name="Elewa A."/>
            <person name="Iarovenko S."/>
            <person name="Subramanian E."/>
            <person name="Araus A.J."/>
            <person name="Petzold A."/>
            <person name="Susuki M."/>
            <person name="Suzuki K.-i.T."/>
            <person name="Hayashi T."/>
            <person name="Toyoda A."/>
            <person name="Oliveira C."/>
            <person name="Osipova E."/>
            <person name="Leigh N.D."/>
            <person name="Simon A."/>
            <person name="Yun M.H."/>
        </authorList>
    </citation>
    <scope>NUCLEOTIDE SEQUENCE</scope>
    <source>
        <strain evidence="1">20211129_DDA</strain>
        <tissue evidence="1">Liver</tissue>
    </source>
</reference>
<proteinExistence type="predicted"/>
<accession>A0AAV7LFT2</accession>
<sequence length="88" mass="9274">MCCPGLLCSTFREQCFCAAQPPPCMCGALGTEMCRATLACSLHQLVCALSGGGGGCQACLVMRARWRVQGSFSEPRRSATATGPRRIS</sequence>
<keyword evidence="2" id="KW-1185">Reference proteome</keyword>
<organism evidence="1 2">
    <name type="scientific">Pleurodeles waltl</name>
    <name type="common">Iberian ribbed newt</name>
    <dbReference type="NCBI Taxonomy" id="8319"/>
    <lineage>
        <taxon>Eukaryota</taxon>
        <taxon>Metazoa</taxon>
        <taxon>Chordata</taxon>
        <taxon>Craniata</taxon>
        <taxon>Vertebrata</taxon>
        <taxon>Euteleostomi</taxon>
        <taxon>Amphibia</taxon>
        <taxon>Batrachia</taxon>
        <taxon>Caudata</taxon>
        <taxon>Salamandroidea</taxon>
        <taxon>Salamandridae</taxon>
        <taxon>Pleurodelinae</taxon>
        <taxon>Pleurodeles</taxon>
    </lineage>
</organism>
<comment type="caution">
    <text evidence="1">The sequence shown here is derived from an EMBL/GenBank/DDBJ whole genome shotgun (WGS) entry which is preliminary data.</text>
</comment>
<protein>
    <submittedName>
        <fullName evidence="1">Uncharacterized protein</fullName>
    </submittedName>
</protein>
<dbReference type="Proteomes" id="UP001066276">
    <property type="component" value="Chromosome 11"/>
</dbReference>
<evidence type="ECO:0000313" key="2">
    <source>
        <dbReference type="Proteomes" id="UP001066276"/>
    </source>
</evidence>
<name>A0AAV7LFT2_PLEWA</name>
<dbReference type="EMBL" id="JANPWB010000015">
    <property type="protein sequence ID" value="KAJ1087643.1"/>
    <property type="molecule type" value="Genomic_DNA"/>
</dbReference>